<gene>
    <name evidence="6" type="ORF">B1812_00390</name>
</gene>
<dbReference type="PANTHER" id="PTHR43847">
    <property type="entry name" value="BLL3993 PROTEIN"/>
    <property type="match status" value="1"/>
</dbReference>
<dbReference type="AlphaFoldDB" id="A0A1W6MQA2"/>
<dbReference type="Proteomes" id="UP000193978">
    <property type="component" value="Chromosome"/>
</dbReference>
<comment type="subcellular location">
    <subcellularLocation>
        <location evidence="1">Endomembrane system</location>
        <topology evidence="1">Multi-pass membrane protein</topology>
    </subcellularLocation>
</comment>
<evidence type="ECO:0000256" key="3">
    <source>
        <dbReference type="ARBA" id="ARBA00022989"/>
    </source>
</evidence>
<evidence type="ECO:0000256" key="2">
    <source>
        <dbReference type="ARBA" id="ARBA00022692"/>
    </source>
</evidence>
<proteinExistence type="predicted"/>
<dbReference type="RefSeq" id="WP_085769822.1">
    <property type="nucleotide sequence ID" value="NZ_AP027149.1"/>
</dbReference>
<organism evidence="6 7">
    <name type="scientific">Methylocystis bryophila</name>
    <dbReference type="NCBI Taxonomy" id="655015"/>
    <lineage>
        <taxon>Bacteria</taxon>
        <taxon>Pseudomonadati</taxon>
        <taxon>Pseudomonadota</taxon>
        <taxon>Alphaproteobacteria</taxon>
        <taxon>Hyphomicrobiales</taxon>
        <taxon>Methylocystaceae</taxon>
        <taxon>Methylocystis</taxon>
    </lineage>
</organism>
<dbReference type="InterPro" id="IPR007318">
    <property type="entry name" value="Phopholipid_MeTrfase"/>
</dbReference>
<name>A0A1W6MQA2_9HYPH</name>
<dbReference type="InterPro" id="IPR052527">
    <property type="entry name" value="Metal_cation-efflux_comp"/>
</dbReference>
<feature type="transmembrane region" description="Helical" evidence="5">
    <location>
        <begin position="12"/>
        <end position="30"/>
    </location>
</feature>
<feature type="transmembrane region" description="Helical" evidence="5">
    <location>
        <begin position="75"/>
        <end position="97"/>
    </location>
</feature>
<evidence type="ECO:0000256" key="1">
    <source>
        <dbReference type="ARBA" id="ARBA00004127"/>
    </source>
</evidence>
<dbReference type="OrthoDB" id="7203053at2"/>
<keyword evidence="7" id="KW-1185">Reference proteome</keyword>
<dbReference type="Pfam" id="PF04191">
    <property type="entry name" value="PEMT"/>
    <property type="match status" value="1"/>
</dbReference>
<feature type="transmembrane region" description="Helical" evidence="5">
    <location>
        <begin position="36"/>
        <end position="54"/>
    </location>
</feature>
<evidence type="ECO:0000313" key="7">
    <source>
        <dbReference type="Proteomes" id="UP000193978"/>
    </source>
</evidence>
<evidence type="ECO:0000313" key="6">
    <source>
        <dbReference type="EMBL" id="ARN79774.1"/>
    </source>
</evidence>
<keyword evidence="3 5" id="KW-1133">Transmembrane helix</keyword>
<accession>A0A1W6MQA2</accession>
<dbReference type="PANTHER" id="PTHR43847:SF1">
    <property type="entry name" value="BLL3993 PROTEIN"/>
    <property type="match status" value="1"/>
</dbReference>
<evidence type="ECO:0000256" key="5">
    <source>
        <dbReference type="SAM" id="Phobius"/>
    </source>
</evidence>
<keyword evidence="4 5" id="KW-0472">Membrane</keyword>
<reference evidence="6 7" key="1">
    <citation type="submission" date="2017-02" db="EMBL/GenBank/DDBJ databases">
        <authorList>
            <person name="Peterson S.W."/>
        </authorList>
    </citation>
    <scope>NUCLEOTIDE SEQUENCE [LARGE SCALE GENOMIC DNA]</scope>
    <source>
        <strain evidence="6 7">S285</strain>
    </source>
</reference>
<feature type="transmembrane region" description="Helical" evidence="5">
    <location>
        <begin position="109"/>
        <end position="129"/>
    </location>
</feature>
<dbReference type="Gene3D" id="1.20.120.1630">
    <property type="match status" value="1"/>
</dbReference>
<feature type="transmembrane region" description="Helical" evidence="5">
    <location>
        <begin position="165"/>
        <end position="192"/>
    </location>
</feature>
<dbReference type="STRING" id="655015.B1812_00390"/>
<keyword evidence="2 5" id="KW-0812">Transmembrane</keyword>
<evidence type="ECO:0000256" key="4">
    <source>
        <dbReference type="ARBA" id="ARBA00023136"/>
    </source>
</evidence>
<protein>
    <recommendedName>
        <fullName evidence="8">Isoprenylcysteine carboxyl methyltransferase</fullName>
    </recommendedName>
</protein>
<dbReference type="EMBL" id="CP019948">
    <property type="protein sequence ID" value="ARN79774.1"/>
    <property type="molecule type" value="Genomic_DNA"/>
</dbReference>
<sequence>MRNLMARALFRFAIFLLVTGVSIFLAAGTLDYWQAWTFLLVYLVASLAILVYLMKKSPALLERRMRGGPGYETEPAQKLIVSLVFVGFVALILVPALDRRFGWSEMSAAASLAGEALMLVGWLAMFLVLRANPFAASTIEVAKDQRVITSGPYALMRHPMYSGAVLLLCGIPIALGSWWGLIPFALMVPVLVWRLLDEEKFLEKNLPGYADYEATVRWRLIPKIW</sequence>
<dbReference type="GO" id="GO:0012505">
    <property type="term" value="C:endomembrane system"/>
    <property type="evidence" value="ECO:0007669"/>
    <property type="project" value="UniProtKB-SubCell"/>
</dbReference>
<evidence type="ECO:0008006" key="8">
    <source>
        <dbReference type="Google" id="ProtNLM"/>
    </source>
</evidence>
<dbReference type="KEGG" id="mbry:B1812_00390"/>